<keyword evidence="4" id="KW-0010">Activator</keyword>
<evidence type="ECO:0000256" key="4">
    <source>
        <dbReference type="ARBA" id="ARBA00023159"/>
    </source>
</evidence>
<dbReference type="InterPro" id="IPR018062">
    <property type="entry name" value="HTH_AraC-typ_CS"/>
</dbReference>
<dbReference type="InterPro" id="IPR032783">
    <property type="entry name" value="AraC_lig"/>
</dbReference>
<dbReference type="Pfam" id="PF12852">
    <property type="entry name" value="Cupin_6"/>
    <property type="match status" value="1"/>
</dbReference>
<feature type="domain" description="HTH araC/xylS-type" evidence="7">
    <location>
        <begin position="191"/>
        <end position="289"/>
    </location>
</feature>
<protein>
    <submittedName>
        <fullName evidence="8">AraC family transcriptional regulator</fullName>
    </submittedName>
</protein>
<dbReference type="EMBL" id="JACMHY010000007">
    <property type="protein sequence ID" value="MBC2867184.1"/>
    <property type="molecule type" value="Genomic_DNA"/>
</dbReference>
<dbReference type="InterPro" id="IPR050204">
    <property type="entry name" value="AraC_XylS_family_regulators"/>
</dbReference>
<dbReference type="SUPFAM" id="SSF51215">
    <property type="entry name" value="Regulatory protein AraC"/>
    <property type="match status" value="1"/>
</dbReference>
<dbReference type="GO" id="GO:0003700">
    <property type="term" value="F:DNA-binding transcription factor activity"/>
    <property type="evidence" value="ECO:0007669"/>
    <property type="project" value="InterPro"/>
</dbReference>
<keyword evidence="2" id="KW-0805">Transcription regulation</keyword>
<keyword evidence="9" id="KW-1185">Reference proteome</keyword>
<dbReference type="AlphaFoldDB" id="A0A7X1I1N4"/>
<keyword evidence="1" id="KW-0963">Cytoplasm</keyword>
<keyword evidence="3" id="KW-0238">DNA-binding</keyword>
<proteinExistence type="predicted"/>
<comment type="caution">
    <text evidence="8">The sequence shown here is derived from an EMBL/GenBank/DDBJ whole genome shotgun (WGS) entry which is preliminary data.</text>
</comment>
<organism evidence="8 9">
    <name type="scientific">Streptomyces mexicanus</name>
    <dbReference type="NCBI Taxonomy" id="178566"/>
    <lineage>
        <taxon>Bacteria</taxon>
        <taxon>Bacillati</taxon>
        <taxon>Actinomycetota</taxon>
        <taxon>Actinomycetes</taxon>
        <taxon>Kitasatosporales</taxon>
        <taxon>Streptomycetaceae</taxon>
        <taxon>Streptomyces</taxon>
    </lineage>
</organism>
<evidence type="ECO:0000313" key="8">
    <source>
        <dbReference type="EMBL" id="MBC2867184.1"/>
    </source>
</evidence>
<gene>
    <name evidence="8" type="ORF">H1R13_20090</name>
</gene>
<evidence type="ECO:0000256" key="6">
    <source>
        <dbReference type="SAM" id="MobiDB-lite"/>
    </source>
</evidence>
<dbReference type="InterPro" id="IPR020449">
    <property type="entry name" value="Tscrpt_reg_AraC-type_HTH"/>
</dbReference>
<dbReference type="RefSeq" id="WP_159663832.1">
    <property type="nucleotide sequence ID" value="NZ_JACMHY010000007.1"/>
</dbReference>
<evidence type="ECO:0000256" key="2">
    <source>
        <dbReference type="ARBA" id="ARBA00023015"/>
    </source>
</evidence>
<evidence type="ECO:0000313" key="9">
    <source>
        <dbReference type="Proteomes" id="UP000517694"/>
    </source>
</evidence>
<dbReference type="OrthoDB" id="241790at2"/>
<evidence type="ECO:0000256" key="5">
    <source>
        <dbReference type="ARBA" id="ARBA00023163"/>
    </source>
</evidence>
<evidence type="ECO:0000259" key="7">
    <source>
        <dbReference type="PROSITE" id="PS01124"/>
    </source>
</evidence>
<dbReference type="SUPFAM" id="SSF46689">
    <property type="entry name" value="Homeodomain-like"/>
    <property type="match status" value="2"/>
</dbReference>
<dbReference type="InterPro" id="IPR009057">
    <property type="entry name" value="Homeodomain-like_sf"/>
</dbReference>
<accession>A0A7X1I1N4</accession>
<dbReference type="PANTHER" id="PTHR46796">
    <property type="entry name" value="HTH-TYPE TRANSCRIPTIONAL ACTIVATOR RHAS-RELATED"/>
    <property type="match status" value="1"/>
</dbReference>
<reference evidence="8 9" key="1">
    <citation type="submission" date="2020-08" db="EMBL/GenBank/DDBJ databases">
        <title>Whole-Genome Sequence of French Clinical Streptomyces mexicanus Strain Q0842.</title>
        <authorList>
            <person name="Boxberger M."/>
            <person name="La Scola B."/>
        </authorList>
    </citation>
    <scope>NUCLEOTIDE SEQUENCE [LARGE SCALE GENOMIC DNA]</scope>
    <source>
        <strain evidence="8 9">Marseille-Q0842</strain>
    </source>
</reference>
<dbReference type="InterPro" id="IPR018060">
    <property type="entry name" value="HTH_AraC"/>
</dbReference>
<evidence type="ECO:0000256" key="3">
    <source>
        <dbReference type="ARBA" id="ARBA00023125"/>
    </source>
</evidence>
<keyword evidence="5" id="KW-0804">Transcription</keyword>
<dbReference type="PROSITE" id="PS00041">
    <property type="entry name" value="HTH_ARAC_FAMILY_1"/>
    <property type="match status" value="1"/>
</dbReference>
<dbReference type="PROSITE" id="PS01124">
    <property type="entry name" value="HTH_ARAC_FAMILY_2"/>
    <property type="match status" value="1"/>
</dbReference>
<dbReference type="SMART" id="SM00342">
    <property type="entry name" value="HTH_ARAC"/>
    <property type="match status" value="1"/>
</dbReference>
<evidence type="ECO:0000256" key="1">
    <source>
        <dbReference type="ARBA" id="ARBA00022490"/>
    </source>
</evidence>
<dbReference type="PANTHER" id="PTHR46796:SF13">
    <property type="entry name" value="HTH-TYPE TRANSCRIPTIONAL ACTIVATOR RHAS"/>
    <property type="match status" value="1"/>
</dbReference>
<dbReference type="Gene3D" id="1.10.10.60">
    <property type="entry name" value="Homeodomain-like"/>
    <property type="match status" value="2"/>
</dbReference>
<dbReference type="InterPro" id="IPR037923">
    <property type="entry name" value="HTH-like"/>
</dbReference>
<dbReference type="Proteomes" id="UP000517694">
    <property type="component" value="Unassembled WGS sequence"/>
</dbReference>
<name>A0A7X1I1N4_9ACTN</name>
<feature type="region of interest" description="Disordered" evidence="6">
    <location>
        <begin position="286"/>
        <end position="326"/>
    </location>
</feature>
<sequence length="326" mass="35724">MDVLSDVITAMRTGRPASNRARVAPSWCFRFDRYDGAGFHVLLRGTGWLVPERGAPVPLDAGDIVLVPHGSAHVLSDAPTARGAVPFDAVVDDPAGRTEFVCGKYRLDRSRTHPLLAELPDVVHLPHRLGHHPDLRAAVDLLARETTGDRPGRDAVVCGLLDLLLVYMVRAWFDDHPGSGWPRALHDSEVAAALQALHGDPAAPWRLEDLAAHVGVSRATLARRFTALTGQPPMTYLTWWRMTTAAHLLRETDRPLPAIAREVGYGSPFAFSHAFKRHFGLTPGRYRARTDPKAAEPRMSSSDAPTLPRDPGIRGVNARQEITLTD</sequence>
<dbReference type="Pfam" id="PF12833">
    <property type="entry name" value="HTH_18"/>
    <property type="match status" value="1"/>
</dbReference>
<dbReference type="GO" id="GO:0043565">
    <property type="term" value="F:sequence-specific DNA binding"/>
    <property type="evidence" value="ECO:0007669"/>
    <property type="project" value="InterPro"/>
</dbReference>
<dbReference type="PRINTS" id="PR00032">
    <property type="entry name" value="HTHARAC"/>
</dbReference>